<evidence type="ECO:0000313" key="1">
    <source>
        <dbReference type="EMBL" id="MCI0182761.1"/>
    </source>
</evidence>
<keyword evidence="2" id="KW-1185">Reference proteome</keyword>
<accession>A0A9X1V6X3</accession>
<sequence>MADIKMNIGQIKLGSIAQTSGVFVGSNLQAKWSSTKKENDGFGDTTGDHNKAVIDARVHDGDAIDTIRLPRDHYLSYSK</sequence>
<name>A0A9X1V6X3_9BACL</name>
<gene>
    <name evidence="1" type="ORF">MM817_01030</name>
</gene>
<comment type="caution">
    <text evidence="1">The sequence shown here is derived from an EMBL/GenBank/DDBJ whole genome shotgun (WGS) entry which is preliminary data.</text>
</comment>
<reference evidence="1" key="1">
    <citation type="submission" date="2022-03" db="EMBL/GenBank/DDBJ databases">
        <title>Draft Genome Sequence of Firmicute Strain S0AB, a Heterotrophic Iron/Sulfur-Oxidizing Extreme Acidophile.</title>
        <authorList>
            <person name="Vergara E."/>
            <person name="Pakostova E."/>
            <person name="Johnson D.B."/>
            <person name="Holmes D.S."/>
        </authorList>
    </citation>
    <scope>NUCLEOTIDE SEQUENCE</scope>
    <source>
        <strain evidence="1">S0AB</strain>
    </source>
</reference>
<proteinExistence type="predicted"/>
<organism evidence="1 2">
    <name type="scientific">Sulfoacidibacillus ferrooxidans</name>
    <dbReference type="NCBI Taxonomy" id="2005001"/>
    <lineage>
        <taxon>Bacteria</taxon>
        <taxon>Bacillati</taxon>
        <taxon>Bacillota</taxon>
        <taxon>Bacilli</taxon>
        <taxon>Bacillales</taxon>
        <taxon>Alicyclobacillaceae</taxon>
        <taxon>Sulfoacidibacillus</taxon>
    </lineage>
</organism>
<evidence type="ECO:0000313" key="2">
    <source>
        <dbReference type="Proteomes" id="UP001139263"/>
    </source>
</evidence>
<dbReference type="AlphaFoldDB" id="A0A9X1V6X3"/>
<dbReference type="Proteomes" id="UP001139263">
    <property type="component" value="Unassembled WGS sequence"/>
</dbReference>
<protein>
    <recommendedName>
        <fullName evidence="3">Spore germination protein gerPA/gerPF</fullName>
    </recommendedName>
</protein>
<dbReference type="RefSeq" id="WP_241712369.1">
    <property type="nucleotide sequence ID" value="NZ_JALBUF010000002.1"/>
</dbReference>
<dbReference type="EMBL" id="JALBUF010000002">
    <property type="protein sequence ID" value="MCI0182761.1"/>
    <property type="molecule type" value="Genomic_DNA"/>
</dbReference>
<evidence type="ECO:0008006" key="3">
    <source>
        <dbReference type="Google" id="ProtNLM"/>
    </source>
</evidence>